<feature type="compositionally biased region" description="Basic and acidic residues" evidence="2">
    <location>
        <begin position="132"/>
        <end position="149"/>
    </location>
</feature>
<feature type="domain" description="RRM" evidence="3">
    <location>
        <begin position="211"/>
        <end position="275"/>
    </location>
</feature>
<dbReference type="InterPro" id="IPR012677">
    <property type="entry name" value="Nucleotide-bd_a/b_plait_sf"/>
</dbReference>
<dbReference type="OrthoDB" id="439639at2759"/>
<feature type="region of interest" description="Disordered" evidence="2">
    <location>
        <begin position="132"/>
        <end position="156"/>
    </location>
</feature>
<keyword evidence="5" id="KW-1185">Reference proteome</keyword>
<dbReference type="Pfam" id="PF00076">
    <property type="entry name" value="RRM_1"/>
    <property type="match status" value="1"/>
</dbReference>
<dbReference type="AlphaFoldDB" id="A0A1B7MGJ5"/>
<dbReference type="PROSITE" id="PS50102">
    <property type="entry name" value="RRM"/>
    <property type="match status" value="1"/>
</dbReference>
<evidence type="ECO:0000256" key="1">
    <source>
        <dbReference type="PROSITE-ProRule" id="PRU00176"/>
    </source>
</evidence>
<proteinExistence type="predicted"/>
<evidence type="ECO:0000313" key="4">
    <source>
        <dbReference type="EMBL" id="OAX31720.1"/>
    </source>
</evidence>
<organism evidence="4 5">
    <name type="scientific">Rhizopogon vinicolor AM-OR11-026</name>
    <dbReference type="NCBI Taxonomy" id="1314800"/>
    <lineage>
        <taxon>Eukaryota</taxon>
        <taxon>Fungi</taxon>
        <taxon>Dikarya</taxon>
        <taxon>Basidiomycota</taxon>
        <taxon>Agaricomycotina</taxon>
        <taxon>Agaricomycetes</taxon>
        <taxon>Agaricomycetidae</taxon>
        <taxon>Boletales</taxon>
        <taxon>Suillineae</taxon>
        <taxon>Rhizopogonaceae</taxon>
        <taxon>Rhizopogon</taxon>
    </lineage>
</organism>
<dbReference type="InParanoid" id="A0A1B7MGJ5"/>
<dbReference type="InterPro" id="IPR000504">
    <property type="entry name" value="RRM_dom"/>
</dbReference>
<name>A0A1B7MGJ5_9AGAM</name>
<feature type="region of interest" description="Disordered" evidence="2">
    <location>
        <begin position="1"/>
        <end position="78"/>
    </location>
</feature>
<evidence type="ECO:0000259" key="3">
    <source>
        <dbReference type="PROSITE" id="PS50102"/>
    </source>
</evidence>
<keyword evidence="1" id="KW-0694">RNA-binding</keyword>
<reference evidence="4 5" key="1">
    <citation type="submission" date="2016-06" db="EMBL/GenBank/DDBJ databases">
        <title>Comparative genomics of the ectomycorrhizal sister species Rhizopogon vinicolor and Rhizopogon vesiculosus (Basidiomycota: Boletales) reveals a divergence of the mating type B locus.</title>
        <authorList>
            <consortium name="DOE Joint Genome Institute"/>
            <person name="Mujic A.B."/>
            <person name="Kuo A."/>
            <person name="Tritt A."/>
            <person name="Lipzen A."/>
            <person name="Chen C."/>
            <person name="Johnson J."/>
            <person name="Sharma A."/>
            <person name="Barry K."/>
            <person name="Grigoriev I.V."/>
            <person name="Spatafora J.W."/>
        </authorList>
    </citation>
    <scope>NUCLEOTIDE SEQUENCE [LARGE SCALE GENOMIC DNA]</scope>
    <source>
        <strain evidence="4 5">AM-OR11-026</strain>
    </source>
</reference>
<gene>
    <name evidence="4" type="ORF">K503DRAFT_805836</name>
</gene>
<sequence>MVEGAKDAPVPRPNKRKCLSDHTADPGPSSRPPVHKTEKSGTTSFDKGPLWANEAKESHPVLSPTDPPETNTIPEGLDDNEAILNLEWMRRCMKSASDVSPDKDSVYKALNKKLFQGRLLYIIPAVDRKGKFEVEDGEGKKKSLKDERNSRRKATAGREFNWSTSYMNGDAVASSIADRMGIAKADILNPESDDAAGVVLSSFSSRARSDTAILIKNIPYETSTEQIREMFEVHGELSRVVVPPAGTMTVLEFVHADEAAKAFRAVAYRRLGNSVIYRNIPPFHSYLPFQFLSLIKPFLSSHSSIHNATVFKTINNSHLFSLFCQIQCHSLPLPPSPVVN</sequence>
<dbReference type="STRING" id="1314800.A0A1B7MGJ5"/>
<evidence type="ECO:0000256" key="2">
    <source>
        <dbReference type="SAM" id="MobiDB-lite"/>
    </source>
</evidence>
<dbReference type="Gene3D" id="3.30.70.330">
    <property type="match status" value="1"/>
</dbReference>
<protein>
    <recommendedName>
        <fullName evidence="3">RRM domain-containing protein</fullName>
    </recommendedName>
</protein>
<dbReference type="Proteomes" id="UP000092154">
    <property type="component" value="Unassembled WGS sequence"/>
</dbReference>
<dbReference type="GO" id="GO:0003723">
    <property type="term" value="F:RNA binding"/>
    <property type="evidence" value="ECO:0007669"/>
    <property type="project" value="UniProtKB-UniRule"/>
</dbReference>
<dbReference type="InterPro" id="IPR035979">
    <property type="entry name" value="RBD_domain_sf"/>
</dbReference>
<accession>A0A1B7MGJ5</accession>
<evidence type="ECO:0000313" key="5">
    <source>
        <dbReference type="Proteomes" id="UP000092154"/>
    </source>
</evidence>
<dbReference type="SMART" id="SM00360">
    <property type="entry name" value="RRM"/>
    <property type="match status" value="1"/>
</dbReference>
<dbReference type="EMBL" id="KV449272">
    <property type="protein sequence ID" value="OAX31720.1"/>
    <property type="molecule type" value="Genomic_DNA"/>
</dbReference>
<dbReference type="SUPFAM" id="SSF54928">
    <property type="entry name" value="RNA-binding domain, RBD"/>
    <property type="match status" value="1"/>
</dbReference>